<proteinExistence type="predicted"/>
<dbReference type="Proteomes" id="UP000324748">
    <property type="component" value="Unassembled WGS sequence"/>
</dbReference>
<dbReference type="EMBL" id="VSWC01000196">
    <property type="protein sequence ID" value="KAA1065734.1"/>
    <property type="molecule type" value="Genomic_DNA"/>
</dbReference>
<gene>
    <name evidence="1" type="primary">IRA2_5</name>
    <name evidence="1" type="ORF">PGT21_008692</name>
</gene>
<accession>A0A5B0LQ90</accession>
<protein>
    <submittedName>
        <fullName evidence="1">Ras GTPase activating protein ira2</fullName>
    </submittedName>
</protein>
<dbReference type="AlphaFoldDB" id="A0A5B0LQ90"/>
<reference evidence="1 2" key="1">
    <citation type="submission" date="2019-05" db="EMBL/GenBank/DDBJ databases">
        <title>Emergence of the Ug99 lineage of the wheat stem rust pathogen through somatic hybridization.</title>
        <authorList>
            <person name="Li F."/>
            <person name="Upadhyaya N.M."/>
            <person name="Sperschneider J."/>
            <person name="Matny O."/>
            <person name="Nguyen-Phuc H."/>
            <person name="Mago R."/>
            <person name="Raley C."/>
            <person name="Miller M.E."/>
            <person name="Silverstein K.A.T."/>
            <person name="Henningsen E."/>
            <person name="Hirsch C.D."/>
            <person name="Visser B."/>
            <person name="Pretorius Z.A."/>
            <person name="Steffenson B.J."/>
            <person name="Schwessinger B."/>
            <person name="Dodds P.N."/>
            <person name="Figueroa M."/>
        </authorList>
    </citation>
    <scope>NUCLEOTIDE SEQUENCE [LARGE SCALE GENOMIC DNA]</scope>
    <source>
        <strain evidence="1">21-0</strain>
    </source>
</reference>
<organism evidence="1 2">
    <name type="scientific">Puccinia graminis f. sp. tritici</name>
    <dbReference type="NCBI Taxonomy" id="56615"/>
    <lineage>
        <taxon>Eukaryota</taxon>
        <taxon>Fungi</taxon>
        <taxon>Dikarya</taxon>
        <taxon>Basidiomycota</taxon>
        <taxon>Pucciniomycotina</taxon>
        <taxon>Pucciniomycetes</taxon>
        <taxon>Pucciniales</taxon>
        <taxon>Pucciniaceae</taxon>
        <taxon>Puccinia</taxon>
    </lineage>
</organism>
<evidence type="ECO:0000313" key="1">
    <source>
        <dbReference type="EMBL" id="KAA1065734.1"/>
    </source>
</evidence>
<keyword evidence="2" id="KW-1185">Reference proteome</keyword>
<name>A0A5B0LQ90_PUCGR</name>
<evidence type="ECO:0000313" key="2">
    <source>
        <dbReference type="Proteomes" id="UP000324748"/>
    </source>
</evidence>
<dbReference type="OrthoDB" id="10603852at2759"/>
<comment type="caution">
    <text evidence="1">The sequence shown here is derived from an EMBL/GenBank/DDBJ whole genome shotgun (WGS) entry which is preliminary data.</text>
</comment>
<sequence>MTFLSRRSWGTNHYRNSCWIRGTMGQIEEVCGLRFNNGEAGYAPDGAIYFGFALASSMIKGLRHAQIAQDAEEFLELLLIQATNRMNEEGHHHGGSRMSPEALPYFVVLLHIAARTGKLLQLFALARCRRTRALLWLHHQSTLHV</sequence>